<keyword evidence="2" id="KW-1185">Reference proteome</keyword>
<dbReference type="eggNOG" id="arCOG02911">
    <property type="taxonomic scope" value="Archaea"/>
</dbReference>
<gene>
    <name evidence="1" type="ORF">MBEHAL_2641</name>
</gene>
<dbReference type="EMBL" id="BATA01000122">
    <property type="protein sequence ID" value="GAD53881.1"/>
    <property type="molecule type" value="Genomic_DNA"/>
</dbReference>
<dbReference type="RefSeq" id="WP_020221180.1">
    <property type="nucleotide sequence ID" value="NZ_BANO01000039.1"/>
</dbReference>
<evidence type="ECO:0000313" key="1">
    <source>
        <dbReference type="EMBL" id="GAD53881.1"/>
    </source>
</evidence>
<proteinExistence type="predicted"/>
<sequence>MSDVVGFVLVFSLILATVGMVYTAGFSGLQNARNTERVANAEKAFEALQSNGQDVVHRGAPSRVTVIKLSDAQLGPGDPVTINVSGETPGEAPVTATVRPLVYSSGDSRLVYVDGAVIRSSSRGAAMLSEPSLLHGGSRTLVPIVETHFPQEGSVAGQTRARVRMTVPRSERSRTTTVVGAADGPVHVNLTSTQPKPWLDAWARYLDDEPGVDCGTATRTAVNCTINRSVTPVTVSRTTVRVAVE</sequence>
<accession>U2YHD6</accession>
<dbReference type="OrthoDB" id="118051at2157"/>
<dbReference type="InterPro" id="IPR055713">
    <property type="entry name" value="DUF7289"/>
</dbReference>
<protein>
    <submittedName>
        <fullName evidence="1">Uncharacterized protein</fullName>
    </submittedName>
</protein>
<dbReference type="Proteomes" id="UP000016986">
    <property type="component" value="Unassembled WGS sequence"/>
</dbReference>
<name>U2YHD6_9EURY</name>
<dbReference type="AlphaFoldDB" id="U2YHD6"/>
<comment type="caution">
    <text evidence="1">The sequence shown here is derived from an EMBL/GenBank/DDBJ whole genome shotgun (WGS) entry which is preliminary data.</text>
</comment>
<dbReference type="Pfam" id="PF23960">
    <property type="entry name" value="DUF7289"/>
    <property type="match status" value="1"/>
</dbReference>
<organism evidence="1 2">
    <name type="scientific">Halarchaeum acidiphilum MH1-52-1</name>
    <dbReference type="NCBI Taxonomy" id="1261545"/>
    <lineage>
        <taxon>Archaea</taxon>
        <taxon>Methanobacteriati</taxon>
        <taxon>Methanobacteriota</taxon>
        <taxon>Stenosarchaea group</taxon>
        <taxon>Halobacteria</taxon>
        <taxon>Halobacteriales</taxon>
        <taxon>Halobacteriaceae</taxon>
    </lineage>
</organism>
<evidence type="ECO:0000313" key="2">
    <source>
        <dbReference type="Proteomes" id="UP000016986"/>
    </source>
</evidence>
<reference evidence="1 2" key="1">
    <citation type="submission" date="2013-09" db="EMBL/GenBank/DDBJ databases">
        <title>Whole genome sequencing of Halarchaeum acidiphilum strain MH1-52-1.</title>
        <authorList>
            <person name="Shimane Y."/>
            <person name="Minegishi H."/>
            <person name="Nishi S."/>
            <person name="Echigo A."/>
            <person name="Shuto A."/>
            <person name="Konishi M."/>
            <person name="Ito T."/>
            <person name="Ohkuma M."/>
            <person name="Ohta Y."/>
            <person name="Nagano Y."/>
            <person name="Tsubouchi T."/>
            <person name="Mori K."/>
            <person name="Usui K."/>
            <person name="Kamekura M."/>
            <person name="Usami R."/>
            <person name="Takaki Y."/>
            <person name="Hatada Y."/>
        </authorList>
    </citation>
    <scope>NUCLEOTIDE SEQUENCE [LARGE SCALE GENOMIC DNA]</scope>
    <source>
        <strain evidence="1 2">JCM 16109</strain>
    </source>
</reference>